<dbReference type="STRING" id="4537.A0A0E0LJF0"/>
<evidence type="ECO:0000313" key="1">
    <source>
        <dbReference type="EnsemblPlants" id="OPUNC07G09600.1"/>
    </source>
</evidence>
<keyword evidence="2" id="KW-1185">Reference proteome</keyword>
<sequence>MEIMRHVDASADRWPPQLDVVVYACTLRRWRDAAVSIVQPPLECGRTTFPSSLIIKQLPTSSTCSTTSSAFPSMFSRSNVKAPGMPHSTMRLEPEPLWPPPLPTQHRRLTTDGTGWRAQALLAPSPQSSLPLPWNATAPSSPTTSLSGATAIFLFEHRCR</sequence>
<proteinExistence type="predicted"/>
<organism evidence="1">
    <name type="scientific">Oryza punctata</name>
    <name type="common">Red rice</name>
    <dbReference type="NCBI Taxonomy" id="4537"/>
    <lineage>
        <taxon>Eukaryota</taxon>
        <taxon>Viridiplantae</taxon>
        <taxon>Streptophyta</taxon>
        <taxon>Embryophyta</taxon>
        <taxon>Tracheophyta</taxon>
        <taxon>Spermatophyta</taxon>
        <taxon>Magnoliopsida</taxon>
        <taxon>Liliopsida</taxon>
        <taxon>Poales</taxon>
        <taxon>Poaceae</taxon>
        <taxon>BOP clade</taxon>
        <taxon>Oryzoideae</taxon>
        <taxon>Oryzeae</taxon>
        <taxon>Oryzinae</taxon>
        <taxon>Oryza</taxon>
    </lineage>
</organism>
<dbReference type="HOGENOM" id="CLU_1655009_0_0_1"/>
<reference evidence="1" key="1">
    <citation type="submission" date="2015-04" db="UniProtKB">
        <authorList>
            <consortium name="EnsemblPlants"/>
        </authorList>
    </citation>
    <scope>IDENTIFICATION</scope>
</reference>
<protein>
    <submittedName>
        <fullName evidence="1">Uncharacterized protein</fullName>
    </submittedName>
</protein>
<dbReference type="EnsemblPlants" id="OPUNC07G09600.1">
    <property type="protein sequence ID" value="OPUNC07G09600.1"/>
    <property type="gene ID" value="OPUNC07G09600"/>
</dbReference>
<accession>A0A0E0LJF0</accession>
<dbReference type="Gramene" id="OPUNC07G09600.1">
    <property type="protein sequence ID" value="OPUNC07G09600.1"/>
    <property type="gene ID" value="OPUNC07G09600"/>
</dbReference>
<evidence type="ECO:0000313" key="2">
    <source>
        <dbReference type="Proteomes" id="UP000026962"/>
    </source>
</evidence>
<dbReference type="AlphaFoldDB" id="A0A0E0LJF0"/>
<name>A0A0E0LJF0_ORYPU</name>
<dbReference type="Proteomes" id="UP000026962">
    <property type="component" value="Chromosome 7"/>
</dbReference>
<reference evidence="1" key="2">
    <citation type="submission" date="2018-05" db="EMBL/GenBank/DDBJ databases">
        <title>OpunRS2 (Oryza punctata Reference Sequence Version 2).</title>
        <authorList>
            <person name="Zhang J."/>
            <person name="Kudrna D."/>
            <person name="Lee S."/>
            <person name="Talag J."/>
            <person name="Welchert J."/>
            <person name="Wing R.A."/>
        </authorList>
    </citation>
    <scope>NUCLEOTIDE SEQUENCE [LARGE SCALE GENOMIC DNA]</scope>
</reference>